<keyword evidence="6" id="KW-0663">Pyridoxal phosphate</keyword>
<evidence type="ECO:0000256" key="9">
    <source>
        <dbReference type="ARBA" id="ARBA00048531"/>
    </source>
</evidence>
<comment type="caution">
    <text evidence="11">The sequence shown here is derived from an EMBL/GenBank/DDBJ whole genome shotgun (WGS) entry which is preliminary data.</text>
</comment>
<evidence type="ECO:0000256" key="4">
    <source>
        <dbReference type="ARBA" id="ARBA00012285"/>
    </source>
</evidence>
<dbReference type="EMBL" id="VXRY01000268">
    <property type="protein sequence ID" value="MXY33759.1"/>
    <property type="molecule type" value="Genomic_DNA"/>
</dbReference>
<dbReference type="Gene3D" id="3.40.640.10">
    <property type="entry name" value="Type I PLP-dependent aspartate aminotransferase-like (Major domain)"/>
    <property type="match status" value="1"/>
</dbReference>
<dbReference type="NCBIfam" id="TIGR01140">
    <property type="entry name" value="L_thr_O3P_dcar"/>
    <property type="match status" value="1"/>
</dbReference>
<dbReference type="GO" id="GO:0048472">
    <property type="term" value="F:threonine-phosphate decarboxylase activity"/>
    <property type="evidence" value="ECO:0007669"/>
    <property type="project" value="UniProtKB-EC"/>
</dbReference>
<reference evidence="11" key="1">
    <citation type="submission" date="2019-09" db="EMBL/GenBank/DDBJ databases">
        <title>Characterisation of the sponge microbiome using genome-centric metagenomics.</title>
        <authorList>
            <person name="Engelberts J.P."/>
            <person name="Robbins S.J."/>
            <person name="De Goeij J.M."/>
            <person name="Aranda M."/>
            <person name="Bell S.C."/>
            <person name="Webster N.S."/>
        </authorList>
    </citation>
    <scope>NUCLEOTIDE SEQUENCE</scope>
    <source>
        <strain evidence="11">SB0664_bin_43</strain>
    </source>
</reference>
<dbReference type="InterPro" id="IPR015422">
    <property type="entry name" value="PyrdxlP-dep_Trfase_small"/>
</dbReference>
<dbReference type="GO" id="GO:0009236">
    <property type="term" value="P:cobalamin biosynthetic process"/>
    <property type="evidence" value="ECO:0007669"/>
    <property type="project" value="UniProtKB-UniPathway"/>
</dbReference>
<proteinExistence type="predicted"/>
<organism evidence="11">
    <name type="scientific">Boseongicola sp. SB0664_bin_43</name>
    <dbReference type="NCBI Taxonomy" id="2604844"/>
    <lineage>
        <taxon>Bacteria</taxon>
        <taxon>Pseudomonadati</taxon>
        <taxon>Pseudomonadota</taxon>
        <taxon>Alphaproteobacteria</taxon>
        <taxon>Rhodobacterales</taxon>
        <taxon>Paracoccaceae</taxon>
        <taxon>Boseongicola</taxon>
    </lineage>
</organism>
<protein>
    <recommendedName>
        <fullName evidence="4">threonine-phosphate decarboxylase</fullName>
        <ecNumber evidence="4">4.1.1.81</ecNumber>
    </recommendedName>
    <alternativeName>
        <fullName evidence="8">L-threonine-O-3-phosphate decarboxylase</fullName>
    </alternativeName>
</protein>
<evidence type="ECO:0000256" key="2">
    <source>
        <dbReference type="ARBA" id="ARBA00003444"/>
    </source>
</evidence>
<evidence type="ECO:0000256" key="7">
    <source>
        <dbReference type="ARBA" id="ARBA00023239"/>
    </source>
</evidence>
<comment type="pathway">
    <text evidence="3">Cofactor biosynthesis; adenosylcobalamin biosynthesis.</text>
</comment>
<dbReference type="InterPro" id="IPR005860">
    <property type="entry name" value="CobD"/>
</dbReference>
<dbReference type="GO" id="GO:0030170">
    <property type="term" value="F:pyridoxal phosphate binding"/>
    <property type="evidence" value="ECO:0007669"/>
    <property type="project" value="InterPro"/>
</dbReference>
<dbReference type="Gene3D" id="3.90.1150.10">
    <property type="entry name" value="Aspartate Aminotransferase, domain 1"/>
    <property type="match status" value="1"/>
</dbReference>
<accession>A0A6B0Y1R9</accession>
<gene>
    <name evidence="11" type="ORF">F4Y60_06660</name>
</gene>
<keyword evidence="5" id="KW-0169">Cobalamin biosynthesis</keyword>
<sequence>MRDHGGNLDTAMAKWGGGPEEWIDLSTGINSSPYPLPDFDDRAWTDLPMRSDIELLRETARTAYGCVAGVLPVAGAQAAIQMIPVSCKRGLVRVFGPTYNEHAASFARSGWAVETVERPTALAGADAAVVVNPNNPDGRILAPEQLRAIATQVGLLVVDESFVAARPDISLAREMPDNTLVLRSFGKFYGLAGLRLGFVLGGEVRLAALAELAGPWPVSGVAIRVGQVALADGAWRKATAARLARDAGRLDDLAKTGGWEVVGGSELFRLYRVPDADDAQVQLASERVWSRTFQYSRDWLRLGIPGPDHWLRVEAALL</sequence>
<evidence type="ECO:0000256" key="3">
    <source>
        <dbReference type="ARBA" id="ARBA00004953"/>
    </source>
</evidence>
<evidence type="ECO:0000256" key="6">
    <source>
        <dbReference type="ARBA" id="ARBA00022898"/>
    </source>
</evidence>
<dbReference type="UniPathway" id="UPA00148"/>
<dbReference type="CDD" id="cd00609">
    <property type="entry name" value="AAT_like"/>
    <property type="match status" value="1"/>
</dbReference>
<evidence type="ECO:0000259" key="10">
    <source>
        <dbReference type="Pfam" id="PF00155"/>
    </source>
</evidence>
<dbReference type="EC" id="4.1.1.81" evidence="4"/>
<dbReference type="Pfam" id="PF00155">
    <property type="entry name" value="Aminotran_1_2"/>
    <property type="match status" value="1"/>
</dbReference>
<evidence type="ECO:0000256" key="1">
    <source>
        <dbReference type="ARBA" id="ARBA00001933"/>
    </source>
</evidence>
<dbReference type="AlphaFoldDB" id="A0A6B0Y1R9"/>
<comment type="function">
    <text evidence="2">Decarboxylates L-threonine-O-3-phosphate to yield (R)-1-amino-2-propanol O-2-phosphate, the precursor for the linkage between the nucleotide loop and the corrin ring in cobalamin.</text>
</comment>
<comment type="catalytic activity">
    <reaction evidence="9">
        <text>O-phospho-L-threonine + H(+) = (R)-1-aminopropan-2-yl phosphate + CO2</text>
        <dbReference type="Rhea" id="RHEA:11492"/>
        <dbReference type="ChEBI" id="CHEBI:15378"/>
        <dbReference type="ChEBI" id="CHEBI:16526"/>
        <dbReference type="ChEBI" id="CHEBI:58563"/>
        <dbReference type="ChEBI" id="CHEBI:58675"/>
        <dbReference type="EC" id="4.1.1.81"/>
    </reaction>
</comment>
<dbReference type="PANTHER" id="PTHR42885">
    <property type="entry name" value="HISTIDINOL-PHOSPHATE AMINOTRANSFERASE-RELATED"/>
    <property type="match status" value="1"/>
</dbReference>
<name>A0A6B0Y1R9_9RHOB</name>
<evidence type="ECO:0000313" key="11">
    <source>
        <dbReference type="EMBL" id="MXY33759.1"/>
    </source>
</evidence>
<keyword evidence="7 11" id="KW-0456">Lyase</keyword>
<dbReference type="PROSITE" id="PS00105">
    <property type="entry name" value="AA_TRANSFER_CLASS_1"/>
    <property type="match status" value="1"/>
</dbReference>
<dbReference type="InterPro" id="IPR015421">
    <property type="entry name" value="PyrdxlP-dep_Trfase_major"/>
</dbReference>
<evidence type="ECO:0000256" key="5">
    <source>
        <dbReference type="ARBA" id="ARBA00022573"/>
    </source>
</evidence>
<dbReference type="InterPro" id="IPR004839">
    <property type="entry name" value="Aminotransferase_I/II_large"/>
</dbReference>
<comment type="cofactor">
    <cofactor evidence="1">
        <name>pyridoxal 5'-phosphate</name>
        <dbReference type="ChEBI" id="CHEBI:597326"/>
    </cofactor>
</comment>
<feature type="domain" description="Aminotransferase class I/classII large" evidence="10">
    <location>
        <begin position="59"/>
        <end position="306"/>
    </location>
</feature>
<dbReference type="PANTHER" id="PTHR42885:SF1">
    <property type="entry name" value="THREONINE-PHOSPHATE DECARBOXYLASE"/>
    <property type="match status" value="1"/>
</dbReference>
<evidence type="ECO:0000256" key="8">
    <source>
        <dbReference type="ARBA" id="ARBA00029996"/>
    </source>
</evidence>
<dbReference type="InterPro" id="IPR015424">
    <property type="entry name" value="PyrdxlP-dep_Trfase"/>
</dbReference>
<dbReference type="InterPro" id="IPR004838">
    <property type="entry name" value="NHTrfase_class1_PyrdxlP-BS"/>
</dbReference>
<dbReference type="SUPFAM" id="SSF53383">
    <property type="entry name" value="PLP-dependent transferases"/>
    <property type="match status" value="1"/>
</dbReference>